<sequence length="707" mass="80822">MEGHIMEDLPQIPGMKRRAWRYALRIAAIYFGVSALWVVTSDNVITDIVDQIPHLSAIQTYKGLIFVLVTSLLIYVLVHRYLARQEVVVEQLHASEARYRHLYDDNPVPMWVYDIETLRFLAVNEAAIDQYGYSREEFMAMTILDIRPPEDWERLQKNIAAVTSGLDRAGIWKHLKKDGSLIHVEIASHTITFDERRAELVLAHDITERQRAEAELLRTQETLKLALAAAGIGTWEVDLTTQEHNLTWSEGYGRLYGLTPEELPRNGSQFFERVHPDDHDIIRQRIEHSIREDLRYECEFRIFLPNGDIHWHLALGRALRDQNGKAVRFLGVGRDITGRKRMEERMQVQLKQMESLHEIEVSIASTLDVTLTLNILAQAVVRHLGVSAADILLLKLAGNTLDFACGQGFLTDSLKSWRVKLGEGYAGRVALERQRLYVPNLTEAGEDFMRARLLSGEGFTAYVGVPLIAKGQLKGVLEVFHRDPLTPDDGWFRFLETAGRQAAVAIDNSQIFEQLQRTNADLSLAYEATIEGWSRAMDMRDKETEGHTQRVTELSLRLGRAMRMSEDQLVHLRRGALLHDMGKLGVPDQVLLKPDKLTDDEWAIMRQHPQIAFDMLSAIEYLRPALDVPYCHHEKWDGTGYPRGLKGTQIPIAARIFSVVDVWDALRSDRPYRPAWSEERTMEYIQSLSGKDFDPKVVDEFMKCIVG</sequence>
<dbReference type="PANTHER" id="PTHR45228:SF1">
    <property type="entry name" value="CYCLIC DI-GMP PHOSPHODIESTERASE TM_0186"/>
    <property type="match status" value="1"/>
</dbReference>
<gene>
    <name evidence="5" type="ORF">HNQ81_002821</name>
</gene>
<evidence type="ECO:0000313" key="5">
    <source>
        <dbReference type="EMBL" id="MBB5349074.1"/>
    </source>
</evidence>
<dbReference type="InterPro" id="IPR000700">
    <property type="entry name" value="PAS-assoc_C"/>
</dbReference>
<dbReference type="InterPro" id="IPR037522">
    <property type="entry name" value="HD_GYP_dom"/>
</dbReference>
<dbReference type="RefSeq" id="WP_183351882.1">
    <property type="nucleotide sequence ID" value="NZ_JACHEO010000018.1"/>
</dbReference>
<feature type="domain" description="PAC" evidence="3">
    <location>
        <begin position="296"/>
        <end position="348"/>
    </location>
</feature>
<feature type="domain" description="HD-GYP" evidence="4">
    <location>
        <begin position="522"/>
        <end position="707"/>
    </location>
</feature>
<evidence type="ECO:0000256" key="1">
    <source>
        <dbReference type="SAM" id="Phobius"/>
    </source>
</evidence>
<dbReference type="InterPro" id="IPR029016">
    <property type="entry name" value="GAF-like_dom_sf"/>
</dbReference>
<dbReference type="EMBL" id="JACHEO010000018">
    <property type="protein sequence ID" value="MBB5349074.1"/>
    <property type="molecule type" value="Genomic_DNA"/>
</dbReference>
<keyword evidence="1" id="KW-0472">Membrane</keyword>
<name>A0A840V057_9BACT</name>
<dbReference type="SMART" id="SM00086">
    <property type="entry name" value="PAC"/>
    <property type="match status" value="2"/>
</dbReference>
<dbReference type="AlphaFoldDB" id="A0A840V057"/>
<dbReference type="Gene3D" id="1.10.3210.10">
    <property type="entry name" value="Hypothetical protein af1432"/>
    <property type="match status" value="1"/>
</dbReference>
<keyword evidence="6" id="KW-1185">Reference proteome</keyword>
<dbReference type="SUPFAM" id="SSF55785">
    <property type="entry name" value="PYP-like sensor domain (PAS domain)"/>
    <property type="match status" value="2"/>
</dbReference>
<dbReference type="InterPro" id="IPR001610">
    <property type="entry name" value="PAC"/>
</dbReference>
<dbReference type="CDD" id="cd00130">
    <property type="entry name" value="PAS"/>
    <property type="match status" value="2"/>
</dbReference>
<evidence type="ECO:0000259" key="2">
    <source>
        <dbReference type="PROSITE" id="PS50112"/>
    </source>
</evidence>
<dbReference type="Pfam" id="PF13487">
    <property type="entry name" value="HD_5"/>
    <property type="match status" value="1"/>
</dbReference>
<dbReference type="Proteomes" id="UP000539642">
    <property type="component" value="Unassembled WGS sequence"/>
</dbReference>
<dbReference type="Gene3D" id="2.10.70.100">
    <property type="match status" value="1"/>
</dbReference>
<evidence type="ECO:0000259" key="4">
    <source>
        <dbReference type="PROSITE" id="PS51832"/>
    </source>
</evidence>
<dbReference type="PROSITE" id="PS50113">
    <property type="entry name" value="PAC"/>
    <property type="match status" value="1"/>
</dbReference>
<dbReference type="SUPFAM" id="SSF55781">
    <property type="entry name" value="GAF domain-like"/>
    <property type="match status" value="1"/>
</dbReference>
<dbReference type="PROSITE" id="PS51832">
    <property type="entry name" value="HD_GYP"/>
    <property type="match status" value="1"/>
</dbReference>
<dbReference type="InterPro" id="IPR013655">
    <property type="entry name" value="PAS_fold_3"/>
</dbReference>
<evidence type="ECO:0000313" key="6">
    <source>
        <dbReference type="Proteomes" id="UP000539642"/>
    </source>
</evidence>
<evidence type="ECO:0000259" key="3">
    <source>
        <dbReference type="PROSITE" id="PS50113"/>
    </source>
</evidence>
<feature type="domain" description="PAS" evidence="2">
    <location>
        <begin position="95"/>
        <end position="166"/>
    </location>
</feature>
<keyword evidence="1" id="KW-0812">Transmembrane</keyword>
<dbReference type="NCBIfam" id="TIGR00229">
    <property type="entry name" value="sensory_box"/>
    <property type="match status" value="2"/>
</dbReference>
<comment type="caution">
    <text evidence="5">The sequence shown here is derived from an EMBL/GenBank/DDBJ whole genome shotgun (WGS) entry which is preliminary data.</text>
</comment>
<dbReference type="SUPFAM" id="SSF109604">
    <property type="entry name" value="HD-domain/PDEase-like"/>
    <property type="match status" value="1"/>
</dbReference>
<dbReference type="InterPro" id="IPR000014">
    <property type="entry name" value="PAS"/>
</dbReference>
<dbReference type="GO" id="GO:0006355">
    <property type="term" value="P:regulation of DNA-templated transcription"/>
    <property type="evidence" value="ECO:0007669"/>
    <property type="project" value="InterPro"/>
</dbReference>
<protein>
    <submittedName>
        <fullName evidence="5">PAS domain S-box-containing protein</fullName>
    </submittedName>
</protein>
<dbReference type="InterPro" id="IPR013767">
    <property type="entry name" value="PAS_fold"/>
</dbReference>
<feature type="transmembrane region" description="Helical" evidence="1">
    <location>
        <begin position="22"/>
        <end position="40"/>
    </location>
</feature>
<dbReference type="Pfam" id="PF13185">
    <property type="entry name" value="GAF_2"/>
    <property type="match status" value="1"/>
</dbReference>
<dbReference type="CDD" id="cd00077">
    <property type="entry name" value="HDc"/>
    <property type="match status" value="1"/>
</dbReference>
<dbReference type="Gene3D" id="3.30.450.40">
    <property type="match status" value="1"/>
</dbReference>
<dbReference type="Pfam" id="PF08447">
    <property type="entry name" value="PAS_3"/>
    <property type="match status" value="1"/>
</dbReference>
<dbReference type="PROSITE" id="PS50112">
    <property type="entry name" value="PAS"/>
    <property type="match status" value="2"/>
</dbReference>
<feature type="domain" description="PAS" evidence="2">
    <location>
        <begin position="219"/>
        <end position="293"/>
    </location>
</feature>
<dbReference type="InterPro" id="IPR052020">
    <property type="entry name" value="Cyclic_di-GMP/3'3'-cGAMP_PDE"/>
</dbReference>
<dbReference type="Pfam" id="PF00989">
    <property type="entry name" value="PAS"/>
    <property type="match status" value="1"/>
</dbReference>
<feature type="transmembrane region" description="Helical" evidence="1">
    <location>
        <begin position="60"/>
        <end position="78"/>
    </location>
</feature>
<reference evidence="5 6" key="1">
    <citation type="submission" date="2020-08" db="EMBL/GenBank/DDBJ databases">
        <title>Genomic Encyclopedia of Type Strains, Phase IV (KMG-IV): sequencing the most valuable type-strain genomes for metagenomic binning, comparative biology and taxonomic classification.</title>
        <authorList>
            <person name="Goeker M."/>
        </authorList>
    </citation>
    <scope>NUCLEOTIDE SEQUENCE [LARGE SCALE GENOMIC DNA]</scope>
    <source>
        <strain evidence="5 6">DSM 28570</strain>
    </source>
</reference>
<dbReference type="Gene3D" id="3.30.450.20">
    <property type="entry name" value="PAS domain"/>
    <property type="match status" value="2"/>
</dbReference>
<dbReference type="SMART" id="SM00065">
    <property type="entry name" value="GAF"/>
    <property type="match status" value="1"/>
</dbReference>
<dbReference type="InterPro" id="IPR003607">
    <property type="entry name" value="HD/PDEase_dom"/>
</dbReference>
<accession>A0A840V057</accession>
<keyword evidence="1" id="KW-1133">Transmembrane helix</keyword>
<organism evidence="5 6">
    <name type="scientific">Desulfoprunum benzoelyticum</name>
    <dbReference type="NCBI Taxonomy" id="1506996"/>
    <lineage>
        <taxon>Bacteria</taxon>
        <taxon>Pseudomonadati</taxon>
        <taxon>Thermodesulfobacteriota</taxon>
        <taxon>Desulfobulbia</taxon>
        <taxon>Desulfobulbales</taxon>
        <taxon>Desulfobulbaceae</taxon>
        <taxon>Desulfoprunum</taxon>
    </lineage>
</organism>
<proteinExistence type="predicted"/>
<dbReference type="InterPro" id="IPR035965">
    <property type="entry name" value="PAS-like_dom_sf"/>
</dbReference>
<dbReference type="SMART" id="SM00471">
    <property type="entry name" value="HDc"/>
    <property type="match status" value="1"/>
</dbReference>
<dbReference type="PANTHER" id="PTHR45228">
    <property type="entry name" value="CYCLIC DI-GMP PHOSPHODIESTERASE TM_0186-RELATED"/>
    <property type="match status" value="1"/>
</dbReference>
<dbReference type="SMART" id="SM00091">
    <property type="entry name" value="PAS"/>
    <property type="match status" value="2"/>
</dbReference>
<dbReference type="InterPro" id="IPR003018">
    <property type="entry name" value="GAF"/>
</dbReference>